<feature type="transmembrane region" description="Helical" evidence="2">
    <location>
        <begin position="32"/>
        <end position="50"/>
    </location>
</feature>
<protein>
    <recommendedName>
        <fullName evidence="3">DUF6542 domain-containing protein</fullName>
    </recommendedName>
</protein>
<feature type="region of interest" description="Disordered" evidence="1">
    <location>
        <begin position="156"/>
        <end position="221"/>
    </location>
</feature>
<dbReference type="Pfam" id="PF20177">
    <property type="entry name" value="DUF6542"/>
    <property type="match status" value="1"/>
</dbReference>
<keyword evidence="2" id="KW-1133">Transmembrane helix</keyword>
<evidence type="ECO:0000256" key="2">
    <source>
        <dbReference type="SAM" id="Phobius"/>
    </source>
</evidence>
<feature type="compositionally biased region" description="Basic and acidic residues" evidence="1">
    <location>
        <begin position="191"/>
        <end position="221"/>
    </location>
</feature>
<comment type="caution">
    <text evidence="4">The sequence shown here is derived from an EMBL/GenBank/DDBJ whole genome shotgun (WGS) entry which is preliminary data.</text>
</comment>
<dbReference type="Proteomes" id="UP001165042">
    <property type="component" value="Unassembled WGS sequence"/>
</dbReference>
<accession>A0A9W6VB32</accession>
<keyword evidence="2" id="KW-0472">Membrane</keyword>
<evidence type="ECO:0000313" key="5">
    <source>
        <dbReference type="Proteomes" id="UP001165042"/>
    </source>
</evidence>
<feature type="transmembrane region" description="Helical" evidence="2">
    <location>
        <begin position="91"/>
        <end position="110"/>
    </location>
</feature>
<name>A0A9W6VB32_9PSEU</name>
<reference evidence="4" key="1">
    <citation type="submission" date="2023-02" db="EMBL/GenBank/DDBJ databases">
        <title>Actinokineospora globicatena NBRC 15670.</title>
        <authorList>
            <person name="Ichikawa N."/>
            <person name="Sato H."/>
            <person name="Tonouchi N."/>
        </authorList>
    </citation>
    <scope>NUCLEOTIDE SEQUENCE</scope>
    <source>
        <strain evidence="4">NBRC 15670</strain>
    </source>
</reference>
<gene>
    <name evidence="4" type="ORF">Aglo03_35520</name>
</gene>
<evidence type="ECO:0000259" key="3">
    <source>
        <dbReference type="Pfam" id="PF20177"/>
    </source>
</evidence>
<dbReference type="AlphaFoldDB" id="A0A9W6VB32"/>
<dbReference type="RefSeq" id="WP_285611227.1">
    <property type="nucleotide sequence ID" value="NZ_BSSD01000005.1"/>
</dbReference>
<dbReference type="EMBL" id="BSSD01000005">
    <property type="protein sequence ID" value="GLW92736.1"/>
    <property type="molecule type" value="Genomic_DNA"/>
</dbReference>
<evidence type="ECO:0000313" key="4">
    <source>
        <dbReference type="EMBL" id="GLW92736.1"/>
    </source>
</evidence>
<feature type="domain" description="DUF6542" evidence="3">
    <location>
        <begin position="31"/>
        <end position="152"/>
    </location>
</feature>
<dbReference type="InterPro" id="IPR046672">
    <property type="entry name" value="DUF6542"/>
</dbReference>
<proteinExistence type="predicted"/>
<feature type="compositionally biased region" description="Low complexity" evidence="1">
    <location>
        <begin position="159"/>
        <end position="188"/>
    </location>
</feature>
<organism evidence="4 5">
    <name type="scientific">Actinokineospora globicatena</name>
    <dbReference type="NCBI Taxonomy" id="103729"/>
    <lineage>
        <taxon>Bacteria</taxon>
        <taxon>Bacillati</taxon>
        <taxon>Actinomycetota</taxon>
        <taxon>Actinomycetes</taxon>
        <taxon>Pseudonocardiales</taxon>
        <taxon>Pseudonocardiaceae</taxon>
        <taxon>Actinokineospora</taxon>
    </lineage>
</organism>
<feature type="transmembrane region" description="Helical" evidence="2">
    <location>
        <begin position="130"/>
        <end position="150"/>
    </location>
</feature>
<feature type="transmembrane region" description="Helical" evidence="2">
    <location>
        <begin position="62"/>
        <end position="79"/>
    </location>
</feature>
<sequence>MTATRDRRSDLDDSPAAPAWDERPILGRSRGLPWWGAILLAWGLTAVAAVIDMQAQGTLGKIFQATYVISCVAAICLVRRANLFGPMVQPPLVFAIVAVVANLALAPTDAGGGGKRTLLITIGFPLTSNFPTMAITTGITLGLGILRLFMQRDPDRVSGSRSGSSSRSGSGSGSGESARAKASAASARPKSTRERPSAERGSTRTTDRKPPRKPRDREDRA</sequence>
<keyword evidence="5" id="KW-1185">Reference proteome</keyword>
<keyword evidence="2" id="KW-0812">Transmembrane</keyword>
<evidence type="ECO:0000256" key="1">
    <source>
        <dbReference type="SAM" id="MobiDB-lite"/>
    </source>
</evidence>